<evidence type="ECO:0000256" key="1">
    <source>
        <dbReference type="SAM" id="MobiDB-lite"/>
    </source>
</evidence>
<reference evidence="3" key="1">
    <citation type="journal article" date="2011" name="PLoS Genet.">
        <title>Genomic analysis of the necrotrophic fungal pathogens Sclerotinia sclerotiorum and Botrytis cinerea.</title>
        <authorList>
            <person name="Amselem J."/>
            <person name="Cuomo C.A."/>
            <person name="van Kan J.A."/>
            <person name="Viaud M."/>
            <person name="Benito E.P."/>
            <person name="Couloux A."/>
            <person name="Coutinho P.M."/>
            <person name="de Vries R.P."/>
            <person name="Dyer P.S."/>
            <person name="Fillinger S."/>
            <person name="Fournier E."/>
            <person name="Gout L."/>
            <person name="Hahn M."/>
            <person name="Kohn L."/>
            <person name="Lapalu N."/>
            <person name="Plummer K.M."/>
            <person name="Pradier J.M."/>
            <person name="Quevillon E."/>
            <person name="Sharon A."/>
            <person name="Simon A."/>
            <person name="ten Have A."/>
            <person name="Tudzynski B."/>
            <person name="Tudzynski P."/>
            <person name="Wincker P."/>
            <person name="Andrew M."/>
            <person name="Anthouard V."/>
            <person name="Beever R.E."/>
            <person name="Beffa R."/>
            <person name="Benoit I."/>
            <person name="Bouzid O."/>
            <person name="Brault B."/>
            <person name="Chen Z."/>
            <person name="Choquer M."/>
            <person name="Collemare J."/>
            <person name="Cotton P."/>
            <person name="Danchin E.G."/>
            <person name="Da Silva C."/>
            <person name="Gautier A."/>
            <person name="Giraud C."/>
            <person name="Giraud T."/>
            <person name="Gonzalez C."/>
            <person name="Grossetete S."/>
            <person name="Guldener U."/>
            <person name="Henrissat B."/>
            <person name="Howlett B.J."/>
            <person name="Kodira C."/>
            <person name="Kretschmer M."/>
            <person name="Lappartient A."/>
            <person name="Leroch M."/>
            <person name="Levis C."/>
            <person name="Mauceli E."/>
            <person name="Neuveglise C."/>
            <person name="Oeser B."/>
            <person name="Pearson M."/>
            <person name="Poulain J."/>
            <person name="Poussereau N."/>
            <person name="Quesneville H."/>
            <person name="Rascle C."/>
            <person name="Schumacher J."/>
            <person name="Segurens B."/>
            <person name="Sexton A."/>
            <person name="Silva E."/>
            <person name="Sirven C."/>
            <person name="Soanes D.M."/>
            <person name="Talbot N.J."/>
            <person name="Templeton M."/>
            <person name="Yandava C."/>
            <person name="Yarden O."/>
            <person name="Zeng Q."/>
            <person name="Rollins J.A."/>
            <person name="Lebrun M.H."/>
            <person name="Dickman M."/>
        </authorList>
    </citation>
    <scope>NUCLEOTIDE SEQUENCE [LARGE SCALE GENOMIC DNA]</scope>
    <source>
        <strain evidence="3">T4</strain>
    </source>
</reference>
<dbReference type="InParanoid" id="G2Y596"/>
<evidence type="ECO:0000313" key="3">
    <source>
        <dbReference type="Proteomes" id="UP000008177"/>
    </source>
</evidence>
<feature type="region of interest" description="Disordered" evidence="1">
    <location>
        <begin position="70"/>
        <end position="140"/>
    </location>
</feature>
<dbReference type="Proteomes" id="UP000008177">
    <property type="component" value="Unplaced contigs"/>
</dbReference>
<evidence type="ECO:0000313" key="2">
    <source>
        <dbReference type="EMBL" id="CCD47836.1"/>
    </source>
</evidence>
<dbReference type="AlphaFoldDB" id="G2Y596"/>
<organism evidence="2 3">
    <name type="scientific">Botryotinia fuckeliana (strain T4)</name>
    <name type="common">Noble rot fungus</name>
    <name type="synonym">Botrytis cinerea</name>
    <dbReference type="NCBI Taxonomy" id="999810"/>
    <lineage>
        <taxon>Eukaryota</taxon>
        <taxon>Fungi</taxon>
        <taxon>Dikarya</taxon>
        <taxon>Ascomycota</taxon>
        <taxon>Pezizomycotina</taxon>
        <taxon>Leotiomycetes</taxon>
        <taxon>Helotiales</taxon>
        <taxon>Sclerotiniaceae</taxon>
        <taxon>Botrytis</taxon>
    </lineage>
</organism>
<dbReference type="HOGENOM" id="CLU_1834852_0_0_1"/>
<accession>G2Y596</accession>
<protein>
    <submittedName>
        <fullName evidence="2">Uncharacterized protein</fullName>
    </submittedName>
</protein>
<sequence>MNGQYNEIEWSDAVWREPLTDPVRTATSKHETKAKQKEYFKVYCSAYKHIMTRKDQDRLKENTRVYRAALSADGEKKKKHLTKHKQLRSYWSEEKKKEEKKKRELRDQQPGIKEAQNKRIRERRANDPEYREKDNRRRRI</sequence>
<name>G2Y596_BOTF4</name>
<proteinExistence type="predicted"/>
<feature type="compositionally biased region" description="Basic and acidic residues" evidence="1">
    <location>
        <begin position="91"/>
        <end position="107"/>
    </location>
</feature>
<gene>
    <name evidence="2" type="ORF">BofuT4_P113400.1</name>
</gene>
<feature type="compositionally biased region" description="Basic residues" evidence="1">
    <location>
        <begin position="77"/>
        <end position="87"/>
    </location>
</feature>
<dbReference type="EMBL" id="FQ790288">
    <property type="protein sequence ID" value="CCD47836.1"/>
    <property type="molecule type" value="Genomic_DNA"/>
</dbReference>
<feature type="compositionally biased region" description="Basic and acidic residues" evidence="1">
    <location>
        <begin position="115"/>
        <end position="140"/>
    </location>
</feature>